<sequence>MSEPNQNQTTTTTASARRRSSGLMPTFESLQTHKNSGESAVRRQSLSDQHVKGGVFHQLFHNSLGRNSK</sequence>
<dbReference type="AlphaFoldDB" id="A0A0F7ZT80"/>
<evidence type="ECO:0000313" key="3">
    <source>
        <dbReference type="Proteomes" id="UP000054481"/>
    </source>
</evidence>
<evidence type="ECO:0008006" key="4">
    <source>
        <dbReference type="Google" id="ProtNLM"/>
    </source>
</evidence>
<protein>
    <recommendedName>
        <fullName evidence="4">Conidiation-specific protein 8</fullName>
    </recommendedName>
</protein>
<organism evidence="2 3">
    <name type="scientific">Hirsutella minnesotensis 3608</name>
    <dbReference type="NCBI Taxonomy" id="1043627"/>
    <lineage>
        <taxon>Eukaryota</taxon>
        <taxon>Fungi</taxon>
        <taxon>Dikarya</taxon>
        <taxon>Ascomycota</taxon>
        <taxon>Pezizomycotina</taxon>
        <taxon>Sordariomycetes</taxon>
        <taxon>Hypocreomycetidae</taxon>
        <taxon>Hypocreales</taxon>
        <taxon>Ophiocordycipitaceae</taxon>
        <taxon>Hirsutella</taxon>
    </lineage>
</organism>
<proteinExistence type="predicted"/>
<evidence type="ECO:0000256" key="1">
    <source>
        <dbReference type="SAM" id="MobiDB-lite"/>
    </source>
</evidence>
<dbReference type="Proteomes" id="UP000054481">
    <property type="component" value="Unassembled WGS sequence"/>
</dbReference>
<feature type="region of interest" description="Disordered" evidence="1">
    <location>
        <begin position="1"/>
        <end position="53"/>
    </location>
</feature>
<keyword evidence="3" id="KW-1185">Reference proteome</keyword>
<dbReference type="OrthoDB" id="4158609at2759"/>
<evidence type="ECO:0000313" key="2">
    <source>
        <dbReference type="EMBL" id="KJZ72648.1"/>
    </source>
</evidence>
<gene>
    <name evidence="2" type="ORF">HIM_08007</name>
</gene>
<accession>A0A0F7ZT80</accession>
<reference evidence="2 3" key="1">
    <citation type="journal article" date="2014" name="Genome Biol. Evol.">
        <title>Comparative genomics and transcriptomics analyses reveal divergent lifestyle features of nematode endoparasitic fungus Hirsutella minnesotensis.</title>
        <authorList>
            <person name="Lai Y."/>
            <person name="Liu K."/>
            <person name="Zhang X."/>
            <person name="Zhang X."/>
            <person name="Li K."/>
            <person name="Wang N."/>
            <person name="Shu C."/>
            <person name="Wu Y."/>
            <person name="Wang C."/>
            <person name="Bushley K.E."/>
            <person name="Xiang M."/>
            <person name="Liu X."/>
        </authorList>
    </citation>
    <scope>NUCLEOTIDE SEQUENCE [LARGE SCALE GENOMIC DNA]</scope>
    <source>
        <strain evidence="2 3">3608</strain>
    </source>
</reference>
<feature type="compositionally biased region" description="Polar residues" evidence="1">
    <location>
        <begin position="28"/>
        <end position="48"/>
    </location>
</feature>
<name>A0A0F7ZT80_9HYPO</name>
<dbReference type="EMBL" id="KQ030544">
    <property type="protein sequence ID" value="KJZ72648.1"/>
    <property type="molecule type" value="Genomic_DNA"/>
</dbReference>